<dbReference type="PANTHER" id="PTHR11670">
    <property type="entry name" value="ACONITASE/IRON-RESPONSIVE ELEMENT FAMILY MEMBER"/>
    <property type="match status" value="1"/>
</dbReference>
<dbReference type="GO" id="GO:0003994">
    <property type="term" value="F:aconitate hydratase activity"/>
    <property type="evidence" value="ECO:0007669"/>
    <property type="project" value="UniProtKB-EC"/>
</dbReference>
<reference evidence="17" key="2">
    <citation type="submission" date="2018-02" db="UniProtKB">
        <authorList>
            <consortium name="EnsemblPlants"/>
        </authorList>
    </citation>
    <scope>IDENTIFICATION</scope>
    <source>
        <strain evidence="17">Williams 82</strain>
    </source>
</reference>
<dbReference type="SUPFAM" id="SSF52016">
    <property type="entry name" value="LeuD/IlvD-like"/>
    <property type="match status" value="1"/>
</dbReference>
<evidence type="ECO:0000256" key="12">
    <source>
        <dbReference type="ARBA" id="ARBA00023501"/>
    </source>
</evidence>
<dbReference type="GO" id="GO:0006102">
    <property type="term" value="P:isocitrate metabolic process"/>
    <property type="evidence" value="ECO:0007669"/>
    <property type="project" value="UniProtKB-ARBA"/>
</dbReference>
<feature type="domain" description="Aconitase/3-isopropylmalate dehydratase large subunit alpha/beta/alpha" evidence="14">
    <location>
        <begin position="67"/>
        <end position="569"/>
    </location>
</feature>
<sequence length="901" mass="98446">MATENPFNSILTTLEKPGGAGEFGKYFSLPALNDRRIDRLPYSVRILLESAIRNCDEFQVKSNDVEKIIDWENTSPKLVEIPFKPARVLLQDFTGVPAVVDLACMRDAMNKLGGDSNKINPLVPVDLVIDHSVQVDVARSENAVQANMELEFQRNKERFGFLKWGSNAFNNMLVVPPGSGIVHQVNLEYLGRVVFNTNGVLYPDSVVGTDSHTTMIDGLGVAGWGVGGIEAEAAMLGQPMSMVLPGVVGFKLLGKLRDGVTATDLVLTVTQMLRKHGVVGKFVEFYGEGMSELSLADRATIANMSPEYGATMGFFPVDHVTLQYLRLTGRSDETVSMIESYLRANKMFVDYSEPQVERVYSSYLELNLEDVEPCVSGPKRPHDRVPLREMKVDWHACLNNKVGFKGFAVPKESQNKVAEFTFQGTPAHLRHGDVVIAAITSCTNTSNPSVMLGAALVAKKACELGLQVKPWIKTSLAPGSGVVTKYLQRSGLQKYLNELGFNIVGYGCTTCIGNSGDINEAVASAITENDIVAAAVLSGNRNFEGRVHPLTRANYLASPPLVVAYALAGTVDIDFDTEPIGIGKDGTKIFFRDIWPSSEEIANVVQSSVLPAMFRDTYNAITQGNPMWNNLSVPTGTLYAWDPTSTYIHEPPYFRDMSMSPPGSHGVKDAYCLLNFGDSITTDHISPAGSIHKDSPAARYLIERGVDRRDFNSYGSRRGNDEVMARGTFANIRIVNKFLNGEVGPKTIHIPSGEKLSVFDAAEKYKSEGHDMIILAGAEYGSGSSRDWAAKGPMLLGVKAVIAKSFERIHRSNLVGMGIIPLCFKPGDDADSLGLTGHERYTIDLPSNVNEIRPGQDVTVVTDAGKSFVSTLRFDTEVELAYFNHGGILQYVIRNMVNAKH</sequence>
<keyword evidence="6" id="KW-0329">Glyoxylate bypass</keyword>
<comment type="similarity">
    <text evidence="4 13">Belongs to the aconitase/IPM isomerase family.</text>
</comment>
<dbReference type="CDD" id="cd01586">
    <property type="entry name" value="AcnA_IRP"/>
    <property type="match status" value="1"/>
</dbReference>
<keyword evidence="11 13" id="KW-0456">Lyase</keyword>
<dbReference type="InterPro" id="IPR006249">
    <property type="entry name" value="Aconitase/IRP2"/>
</dbReference>
<dbReference type="Pfam" id="PF00694">
    <property type="entry name" value="Aconitase_C"/>
    <property type="match status" value="1"/>
</dbReference>
<evidence type="ECO:0000256" key="11">
    <source>
        <dbReference type="ARBA" id="ARBA00023239"/>
    </source>
</evidence>
<evidence type="ECO:0000256" key="2">
    <source>
        <dbReference type="ARBA" id="ARBA00003113"/>
    </source>
</evidence>
<dbReference type="EMBL" id="CM000844">
    <property type="protein sequence ID" value="KRH28848.1"/>
    <property type="molecule type" value="Genomic_DNA"/>
</dbReference>
<dbReference type="PROSITE" id="PS00450">
    <property type="entry name" value="ACONITASE_1"/>
    <property type="match status" value="1"/>
</dbReference>
<dbReference type="AlphaFoldDB" id="K7LNL2"/>
<dbReference type="EnsemblPlants" id="KRH28848">
    <property type="protein sequence ID" value="KRH28848"/>
    <property type="gene ID" value="GLYMA_11G080600"/>
</dbReference>
<keyword evidence="9 13" id="KW-0408">Iron</keyword>
<gene>
    <name evidence="17" type="primary">LOC100811955</name>
    <name evidence="16" type="ORF">GLYMA_11G080600</name>
</gene>
<dbReference type="FunFam" id="3.30.499.10:FF:000002">
    <property type="entry name" value="Aconitate hydratase"/>
    <property type="match status" value="1"/>
</dbReference>
<keyword evidence="18" id="KW-1185">Reference proteome</keyword>
<protein>
    <recommendedName>
        <fullName evidence="5 13">Aconitate hydratase</fullName>
        <shortName evidence="13">Aconitase</shortName>
        <ecNumber evidence="5 13">4.2.1.3</ecNumber>
    </recommendedName>
</protein>
<dbReference type="ExpressionAtlas" id="K7LNL2">
    <property type="expression patterns" value="baseline and differential"/>
</dbReference>
<dbReference type="FunFam" id="3.30.499.10:FF:000005">
    <property type="entry name" value="cytoplasmic aconitate hydratase"/>
    <property type="match status" value="1"/>
</dbReference>
<dbReference type="InterPro" id="IPR015931">
    <property type="entry name" value="Acnase/IPM_dHydase_lsu_aba_1/3"/>
</dbReference>
<name>K7LNL2_SOYBN</name>
<evidence type="ECO:0000256" key="5">
    <source>
        <dbReference type="ARBA" id="ARBA00012926"/>
    </source>
</evidence>
<proteinExistence type="inferred from homology"/>
<evidence type="ECO:0000313" key="17">
    <source>
        <dbReference type="EnsemblPlants" id="KRH28848"/>
    </source>
</evidence>
<dbReference type="OrthoDB" id="2224430at2759"/>
<accession>K7LNL2</accession>
<dbReference type="GO" id="GO:0046872">
    <property type="term" value="F:metal ion binding"/>
    <property type="evidence" value="ECO:0007669"/>
    <property type="project" value="UniProtKB-KW"/>
</dbReference>
<evidence type="ECO:0000256" key="1">
    <source>
        <dbReference type="ARBA" id="ARBA00001966"/>
    </source>
</evidence>
<evidence type="ECO:0000256" key="9">
    <source>
        <dbReference type="ARBA" id="ARBA00023004"/>
    </source>
</evidence>
<comment type="function">
    <text evidence="2 13">Catalyzes the isomerization of citrate to isocitrate via cis-aconitate.</text>
</comment>
<dbReference type="FunFam" id="3.20.19.10:FF:000001">
    <property type="entry name" value="Aconitate hydratase"/>
    <property type="match status" value="1"/>
</dbReference>
<evidence type="ECO:0000256" key="3">
    <source>
        <dbReference type="ARBA" id="ARBA00005066"/>
    </source>
</evidence>
<dbReference type="eggNOG" id="KOG0452">
    <property type="taxonomic scope" value="Eukaryota"/>
</dbReference>
<dbReference type="InterPro" id="IPR036008">
    <property type="entry name" value="Aconitase_4Fe-4S_dom"/>
</dbReference>
<dbReference type="GO" id="GO:0006101">
    <property type="term" value="P:citrate metabolic process"/>
    <property type="evidence" value="ECO:0007669"/>
    <property type="project" value="UniProtKB-ARBA"/>
</dbReference>
<dbReference type="RefSeq" id="XP_003537655.1">
    <property type="nucleotide sequence ID" value="XM_003537607.5"/>
</dbReference>
<keyword evidence="10 13" id="KW-0411">Iron-sulfur</keyword>
<dbReference type="PROSITE" id="PS01244">
    <property type="entry name" value="ACONITASE_2"/>
    <property type="match status" value="1"/>
</dbReference>
<dbReference type="KEGG" id="gmx:100811955"/>
<dbReference type="Gene3D" id="3.30.499.10">
    <property type="entry name" value="Aconitase, domain 3"/>
    <property type="match status" value="2"/>
</dbReference>
<comment type="pathway">
    <text evidence="3">Carbohydrate metabolism; glyoxylate and dicarboxylate metabolism.</text>
</comment>
<evidence type="ECO:0000259" key="15">
    <source>
        <dbReference type="Pfam" id="PF00694"/>
    </source>
</evidence>
<dbReference type="InterPro" id="IPR044137">
    <property type="entry name" value="AcnA_IRP_Swivel"/>
</dbReference>
<dbReference type="Gramene" id="KRH28848">
    <property type="protein sequence ID" value="KRH28848"/>
    <property type="gene ID" value="GLYMA_11G080600"/>
</dbReference>
<dbReference type="InterPro" id="IPR000573">
    <property type="entry name" value="AconitaseA/IPMdHydase_ssu_swvl"/>
</dbReference>
<dbReference type="PRINTS" id="PR00415">
    <property type="entry name" value="ACONITASE"/>
</dbReference>
<organism evidence="17">
    <name type="scientific">Glycine max</name>
    <name type="common">Soybean</name>
    <name type="synonym">Glycine hispida</name>
    <dbReference type="NCBI Taxonomy" id="3847"/>
    <lineage>
        <taxon>Eukaryota</taxon>
        <taxon>Viridiplantae</taxon>
        <taxon>Streptophyta</taxon>
        <taxon>Embryophyta</taxon>
        <taxon>Tracheophyta</taxon>
        <taxon>Spermatophyta</taxon>
        <taxon>Magnoliopsida</taxon>
        <taxon>eudicotyledons</taxon>
        <taxon>Gunneridae</taxon>
        <taxon>Pentapetalae</taxon>
        <taxon>rosids</taxon>
        <taxon>fabids</taxon>
        <taxon>Fabales</taxon>
        <taxon>Fabaceae</taxon>
        <taxon>Papilionoideae</taxon>
        <taxon>50 kb inversion clade</taxon>
        <taxon>NPAAA clade</taxon>
        <taxon>indigoferoid/millettioid clade</taxon>
        <taxon>Phaseoleae</taxon>
        <taxon>Glycine</taxon>
        <taxon>Glycine subgen. Soja</taxon>
    </lineage>
</organism>
<evidence type="ECO:0000256" key="7">
    <source>
        <dbReference type="ARBA" id="ARBA00022485"/>
    </source>
</evidence>
<dbReference type="PaxDb" id="3847-GLYMA11G08550.4"/>
<comment type="cofactor">
    <cofactor evidence="1">
        <name>[4Fe-4S] cluster</name>
        <dbReference type="ChEBI" id="CHEBI:49883"/>
    </cofactor>
</comment>
<reference evidence="16" key="3">
    <citation type="submission" date="2018-07" db="EMBL/GenBank/DDBJ databases">
        <title>WGS assembly of Glycine max.</title>
        <authorList>
            <person name="Schmutz J."/>
            <person name="Cannon S."/>
            <person name="Schlueter J."/>
            <person name="Ma J."/>
            <person name="Mitros T."/>
            <person name="Nelson W."/>
            <person name="Hyten D."/>
            <person name="Song Q."/>
            <person name="Thelen J."/>
            <person name="Cheng J."/>
            <person name="Xu D."/>
            <person name="Hellsten U."/>
            <person name="May G."/>
            <person name="Yu Y."/>
            <person name="Sakurai T."/>
            <person name="Umezawa T."/>
            <person name="Bhattacharyya M."/>
            <person name="Sandhu D."/>
            <person name="Valliyodan B."/>
            <person name="Lindquist E."/>
            <person name="Peto M."/>
            <person name="Grant D."/>
            <person name="Shu S."/>
            <person name="Goodstein D."/>
            <person name="Barry K."/>
            <person name="Futrell-Griggs M."/>
            <person name="Abernathy B."/>
            <person name="Du J."/>
            <person name="Tian Z."/>
            <person name="Zhu L."/>
            <person name="Gill N."/>
            <person name="Joshi T."/>
            <person name="Libault M."/>
            <person name="Sethuraman A."/>
            <person name="Zhang X."/>
            <person name="Shinozaki K."/>
            <person name="Nguyen H."/>
            <person name="Wing R."/>
            <person name="Cregan P."/>
            <person name="Specht J."/>
            <person name="Grimwood J."/>
            <person name="Rokhsar D."/>
            <person name="Stacey G."/>
            <person name="Shoemaker R."/>
            <person name="Jackson S."/>
        </authorList>
    </citation>
    <scope>NUCLEOTIDE SEQUENCE</scope>
    <source>
        <tissue evidence="16">Callus</tissue>
    </source>
</reference>
<keyword evidence="8" id="KW-0479">Metal-binding</keyword>
<dbReference type="Gene3D" id="3.20.19.10">
    <property type="entry name" value="Aconitase, domain 4"/>
    <property type="match status" value="1"/>
</dbReference>
<dbReference type="GeneID" id="100811955"/>
<dbReference type="SUPFAM" id="SSF53732">
    <property type="entry name" value="Aconitase iron-sulfur domain"/>
    <property type="match status" value="1"/>
</dbReference>
<reference evidence="16 17" key="1">
    <citation type="journal article" date="2010" name="Nature">
        <title>Genome sequence of the palaeopolyploid soybean.</title>
        <authorList>
            <person name="Schmutz J."/>
            <person name="Cannon S.B."/>
            <person name="Schlueter J."/>
            <person name="Ma J."/>
            <person name="Mitros T."/>
            <person name="Nelson W."/>
            <person name="Hyten D.L."/>
            <person name="Song Q."/>
            <person name="Thelen J.J."/>
            <person name="Cheng J."/>
            <person name="Xu D."/>
            <person name="Hellsten U."/>
            <person name="May G.D."/>
            <person name="Yu Y."/>
            <person name="Sakurai T."/>
            <person name="Umezawa T."/>
            <person name="Bhattacharyya M.K."/>
            <person name="Sandhu D."/>
            <person name="Valliyodan B."/>
            <person name="Lindquist E."/>
            <person name="Peto M."/>
            <person name="Grant D."/>
            <person name="Shu S."/>
            <person name="Goodstein D."/>
            <person name="Barry K."/>
            <person name="Futrell-Griggs M."/>
            <person name="Abernathy B."/>
            <person name="Du J."/>
            <person name="Tian Z."/>
            <person name="Zhu L."/>
            <person name="Gill N."/>
            <person name="Joshi T."/>
            <person name="Libault M."/>
            <person name="Sethuraman A."/>
            <person name="Zhang X.-C."/>
            <person name="Shinozaki K."/>
            <person name="Nguyen H.T."/>
            <person name="Wing R.A."/>
            <person name="Cregan P."/>
            <person name="Specht J."/>
            <person name="Grimwood J."/>
            <person name="Rokhsar D."/>
            <person name="Stacey G."/>
            <person name="Shoemaker R.C."/>
            <person name="Jackson S.A."/>
        </authorList>
    </citation>
    <scope>NUCLEOTIDE SEQUENCE [LARGE SCALE GENOMIC DNA]</scope>
    <source>
        <strain evidence="17">cv. Williams 82</strain>
        <tissue evidence="16">Callus</tissue>
    </source>
</reference>
<dbReference type="Proteomes" id="UP000008827">
    <property type="component" value="Chromosome 11"/>
</dbReference>
<dbReference type="HOGENOM" id="CLU_013476_2_1_1"/>
<dbReference type="InterPro" id="IPR015928">
    <property type="entry name" value="Aconitase/3IPM_dehydase_swvl"/>
</dbReference>
<evidence type="ECO:0000256" key="4">
    <source>
        <dbReference type="ARBA" id="ARBA00007185"/>
    </source>
</evidence>
<dbReference type="Gene3D" id="6.10.190.10">
    <property type="match status" value="1"/>
</dbReference>
<dbReference type="InterPro" id="IPR018136">
    <property type="entry name" value="Aconitase_4Fe-4S_BS"/>
</dbReference>
<evidence type="ECO:0000313" key="16">
    <source>
        <dbReference type="EMBL" id="KRH28848.1"/>
    </source>
</evidence>
<evidence type="ECO:0000256" key="6">
    <source>
        <dbReference type="ARBA" id="ARBA00022435"/>
    </source>
</evidence>
<dbReference type="GO" id="GO:0006097">
    <property type="term" value="P:glyoxylate cycle"/>
    <property type="evidence" value="ECO:0007669"/>
    <property type="project" value="UniProtKB-KW"/>
</dbReference>
<keyword evidence="7 13" id="KW-0004">4Fe-4S</keyword>
<dbReference type="OMA" id="CLATTHD"/>
<comment type="catalytic activity">
    <reaction evidence="12 13">
        <text>citrate = D-threo-isocitrate</text>
        <dbReference type="Rhea" id="RHEA:10336"/>
        <dbReference type="ChEBI" id="CHEBI:15562"/>
        <dbReference type="ChEBI" id="CHEBI:16947"/>
        <dbReference type="EC" id="4.2.1.3"/>
    </reaction>
</comment>
<dbReference type="Pfam" id="PF00330">
    <property type="entry name" value="Aconitase"/>
    <property type="match status" value="1"/>
</dbReference>
<dbReference type="EC" id="4.2.1.3" evidence="5 13"/>
<dbReference type="NCBIfam" id="NF009520">
    <property type="entry name" value="PRK12881.1"/>
    <property type="match status" value="1"/>
</dbReference>
<evidence type="ECO:0000256" key="13">
    <source>
        <dbReference type="RuleBase" id="RU361275"/>
    </source>
</evidence>
<evidence type="ECO:0000256" key="10">
    <source>
        <dbReference type="ARBA" id="ARBA00023014"/>
    </source>
</evidence>
<evidence type="ECO:0000313" key="18">
    <source>
        <dbReference type="Proteomes" id="UP000008827"/>
    </source>
</evidence>
<dbReference type="SMR" id="K7LNL2"/>
<dbReference type="NCBIfam" id="TIGR01341">
    <property type="entry name" value="aconitase_1"/>
    <property type="match status" value="1"/>
</dbReference>
<feature type="domain" description="Aconitase A/isopropylmalate dehydratase small subunit swivel" evidence="15">
    <location>
        <begin position="698"/>
        <end position="825"/>
    </location>
</feature>
<evidence type="ECO:0000259" key="14">
    <source>
        <dbReference type="Pfam" id="PF00330"/>
    </source>
</evidence>
<dbReference type="GO" id="GO:0051539">
    <property type="term" value="F:4 iron, 4 sulfur cluster binding"/>
    <property type="evidence" value="ECO:0007669"/>
    <property type="project" value="UniProtKB-KW"/>
</dbReference>
<dbReference type="CDD" id="cd01580">
    <property type="entry name" value="AcnA_IRP_Swivel"/>
    <property type="match status" value="1"/>
</dbReference>
<evidence type="ECO:0000256" key="8">
    <source>
        <dbReference type="ARBA" id="ARBA00022723"/>
    </source>
</evidence>
<dbReference type="NCBIfam" id="NF006757">
    <property type="entry name" value="PRK09277.1"/>
    <property type="match status" value="1"/>
</dbReference>
<dbReference type="InterPro" id="IPR001030">
    <property type="entry name" value="Acoase/IPM_deHydtase_lsu_aba"/>
</dbReference>